<protein>
    <recommendedName>
        <fullName evidence="5">Protein PEA2</fullName>
    </recommendedName>
</protein>
<keyword evidence="4" id="KW-1185">Reference proteome</keyword>
<keyword evidence="1" id="KW-0175">Coiled coil</keyword>
<proteinExistence type="predicted"/>
<dbReference type="EMBL" id="QLNQ01000023">
    <property type="protein sequence ID" value="RCK64246.1"/>
    <property type="molecule type" value="Genomic_DNA"/>
</dbReference>
<feature type="region of interest" description="Disordered" evidence="2">
    <location>
        <begin position="92"/>
        <end position="131"/>
    </location>
</feature>
<name>A0A367YEE0_9ASCO</name>
<organism evidence="3 4">
    <name type="scientific">Candida viswanathii</name>
    <dbReference type="NCBI Taxonomy" id="5486"/>
    <lineage>
        <taxon>Eukaryota</taxon>
        <taxon>Fungi</taxon>
        <taxon>Dikarya</taxon>
        <taxon>Ascomycota</taxon>
        <taxon>Saccharomycotina</taxon>
        <taxon>Pichiomycetes</taxon>
        <taxon>Debaryomycetaceae</taxon>
        <taxon>Candida/Lodderomyces clade</taxon>
        <taxon>Candida</taxon>
    </lineage>
</organism>
<comment type="caution">
    <text evidence="3">The sequence shown here is derived from an EMBL/GenBank/DDBJ whole genome shotgun (WGS) entry which is preliminary data.</text>
</comment>
<dbReference type="Proteomes" id="UP000253472">
    <property type="component" value="Unassembled WGS sequence"/>
</dbReference>
<dbReference type="AlphaFoldDB" id="A0A367YEE0"/>
<gene>
    <name evidence="3" type="ORF">Cantr_10404</name>
</gene>
<feature type="compositionally biased region" description="Low complexity" evidence="2">
    <location>
        <begin position="92"/>
        <end position="108"/>
    </location>
</feature>
<evidence type="ECO:0008006" key="5">
    <source>
        <dbReference type="Google" id="ProtNLM"/>
    </source>
</evidence>
<accession>A0A367YEE0</accession>
<evidence type="ECO:0000256" key="1">
    <source>
        <dbReference type="SAM" id="Coils"/>
    </source>
</evidence>
<evidence type="ECO:0000313" key="3">
    <source>
        <dbReference type="EMBL" id="RCK64246.1"/>
    </source>
</evidence>
<dbReference type="OrthoDB" id="3996692at2759"/>
<reference evidence="3 4" key="1">
    <citation type="submission" date="2018-06" db="EMBL/GenBank/DDBJ databases">
        <title>Whole genome sequencing of Candida tropicalis (genome annotated by CSBL at Korea University).</title>
        <authorList>
            <person name="Ahn J."/>
        </authorList>
    </citation>
    <scope>NUCLEOTIDE SEQUENCE [LARGE SCALE GENOMIC DNA]</scope>
    <source>
        <strain evidence="3 4">ATCC 20962</strain>
    </source>
</reference>
<dbReference type="STRING" id="5486.A0A367YEE0"/>
<feature type="coiled-coil region" evidence="1">
    <location>
        <begin position="422"/>
        <end position="479"/>
    </location>
</feature>
<evidence type="ECO:0000313" key="4">
    <source>
        <dbReference type="Proteomes" id="UP000253472"/>
    </source>
</evidence>
<evidence type="ECO:0000256" key="2">
    <source>
        <dbReference type="SAM" id="MobiDB-lite"/>
    </source>
</evidence>
<sequence length="593" mass="66572">MIDTDAFVRSSPYQLSHSETADKFNLNNTTSELLKFQLQEQYRATLNDLKTTDANTTTNSTDHESSFLHSQVMQDSFNNVLQSQIEAGEIHLSNSTGNLSSTSTTTSTYVGDDNNPNQLGNGVVGEDDDEDDDNLDSFISTKSNKPNYLNLKILIENSIFDSTKIKSSILDFHALNEVKAAIENKLELQKYLLSKISTAQNFNNMIVHEQNVDNSLLVKIIKTQSSLQSQLIETSTELEALKEKLSNHYFSCLSLGYIEDIRVSRNLQSTSTIQQSPMNSPGKIPNNITSPRFSLQLQQQQNFDSLIAHVASVAAQRNISLPQPPLTETPDSKITWIQQCIDSILSNSTPSQEAESLADQSFASKKSLEVGSVRSNPTSPMRSLGPDKMVYEYKTALNDLRFSYEYLAKEYEMSRISSDKMIHEYRKKITELEKEVQMSRTDLMTPPITGSFGSDSNSLETKDKEISRLRKELNLLKVEKLGKPFNNAHYNNSTGSFLASPNVEFSHSAISPITGESLHLPIDSSILHDDEEDAHSVNSHGGRPLSSSGFSNGILRKEFKKIVSDIQDQYELELAEERVRRRKLEDELEKHRS</sequence>